<comment type="caution">
    <text evidence="1">The sequence shown here is derived from an EMBL/GenBank/DDBJ whole genome shotgun (WGS) entry which is preliminary data.</text>
</comment>
<name>A0A9Q0RP08_BLOTA</name>
<proteinExistence type="predicted"/>
<organism evidence="1 2">
    <name type="scientific">Blomia tropicalis</name>
    <name type="common">Mite</name>
    <dbReference type="NCBI Taxonomy" id="40697"/>
    <lineage>
        <taxon>Eukaryota</taxon>
        <taxon>Metazoa</taxon>
        <taxon>Ecdysozoa</taxon>
        <taxon>Arthropoda</taxon>
        <taxon>Chelicerata</taxon>
        <taxon>Arachnida</taxon>
        <taxon>Acari</taxon>
        <taxon>Acariformes</taxon>
        <taxon>Sarcoptiformes</taxon>
        <taxon>Astigmata</taxon>
        <taxon>Glycyphagoidea</taxon>
        <taxon>Echimyopodidae</taxon>
        <taxon>Blomia</taxon>
    </lineage>
</organism>
<dbReference type="AlphaFoldDB" id="A0A9Q0RP08"/>
<evidence type="ECO:0000313" key="2">
    <source>
        <dbReference type="Proteomes" id="UP001142055"/>
    </source>
</evidence>
<protein>
    <submittedName>
        <fullName evidence="1">Uncharacterized protein</fullName>
    </submittedName>
</protein>
<keyword evidence="2" id="KW-1185">Reference proteome</keyword>
<sequence>MGKLFQTILATFAIVIVANYGVFGEYKNNAFHFRTGKSLYMIDERISDLPISLNIPNYYKEYNNNNILTNPTHNGRNFGKLHRKPIVNKNNIESNSNLKKIMFNNAVLHNLHTSMIVLPYEFKYDDKNNKTKFTVNYATNKTYLTSDIVVELASSSPLNPNQNARTSYHMKIRMDIPIMFYYKLQQPYDHKSNMYYIFEVASNINIHSIVPKNLKIRMARNDTKNCYELIESYDEIKKRLMTFDYSFVRNVIQKQIKYELDSEQKLDIHYNWKEDHIEHGFENRVGTSIEDMDTWISDLPISINVPNFAVNYTNQMISKILFNNTVIYNLYTSMIKPYELHFISKQKNNTFTVQYETNKTYLTSDLTIEFGQRLKCFKKTVYHVQLFEEFQLNFQYDLEQPRNDRWDFYYTKNATTSNLIVDPLKPFNQRIMYAISNIDSDESECLDNNEAKIIQILQNTEYNATINVIKELLTEKMNTARVTYWDLVHTIYTY</sequence>
<accession>A0A9Q0RP08</accession>
<dbReference type="EMBL" id="JAPWDV010000002">
    <property type="protein sequence ID" value="KAJ6221080.1"/>
    <property type="molecule type" value="Genomic_DNA"/>
</dbReference>
<evidence type="ECO:0000313" key="1">
    <source>
        <dbReference type="EMBL" id="KAJ6221080.1"/>
    </source>
</evidence>
<reference evidence="1" key="1">
    <citation type="submission" date="2022-12" db="EMBL/GenBank/DDBJ databases">
        <title>Genome assemblies of Blomia tropicalis.</title>
        <authorList>
            <person name="Cui Y."/>
        </authorList>
    </citation>
    <scope>NUCLEOTIDE SEQUENCE</scope>
    <source>
        <tissue evidence="1">Adult mites</tissue>
    </source>
</reference>
<gene>
    <name evidence="1" type="ORF">RDWZM_006892</name>
</gene>
<dbReference type="Proteomes" id="UP001142055">
    <property type="component" value="Chromosome 2"/>
</dbReference>